<evidence type="ECO:0000256" key="1">
    <source>
        <dbReference type="SAM" id="Phobius"/>
    </source>
</evidence>
<feature type="transmembrane region" description="Helical" evidence="1">
    <location>
        <begin position="120"/>
        <end position="139"/>
    </location>
</feature>
<dbReference type="RefSeq" id="XP_026619543.1">
    <property type="nucleotide sequence ID" value="XM_026770006.1"/>
</dbReference>
<feature type="transmembrane region" description="Helical" evidence="1">
    <location>
        <begin position="151"/>
        <end position="172"/>
    </location>
</feature>
<keyword evidence="1" id="KW-0472">Membrane</keyword>
<feature type="transmembrane region" description="Helical" evidence="1">
    <location>
        <begin position="18"/>
        <end position="36"/>
    </location>
</feature>
<organism evidence="2 3">
    <name type="scientific">Aspergillus welwitschiae</name>
    <dbReference type="NCBI Taxonomy" id="1341132"/>
    <lineage>
        <taxon>Eukaryota</taxon>
        <taxon>Fungi</taxon>
        <taxon>Dikarya</taxon>
        <taxon>Ascomycota</taxon>
        <taxon>Pezizomycotina</taxon>
        <taxon>Eurotiomycetes</taxon>
        <taxon>Eurotiomycetidae</taxon>
        <taxon>Eurotiales</taxon>
        <taxon>Aspergillaceae</taxon>
        <taxon>Aspergillus</taxon>
        <taxon>Aspergillus subgen. Circumdati</taxon>
    </lineage>
</organism>
<name>A0A3F3PHU0_9EURO</name>
<keyword evidence="3" id="KW-1185">Reference proteome</keyword>
<accession>A0A3F3PHU0</accession>
<dbReference type="PANTHER" id="PTHR42029:SF3">
    <property type="entry name" value="AN04G07800"/>
    <property type="match status" value="1"/>
</dbReference>
<keyword evidence="1" id="KW-1133">Transmembrane helix</keyword>
<dbReference type="PANTHER" id="PTHR42029">
    <property type="entry name" value="AN04G07800"/>
    <property type="match status" value="1"/>
</dbReference>
<dbReference type="AlphaFoldDB" id="A0A3F3PHU0"/>
<dbReference type="Proteomes" id="UP000253729">
    <property type="component" value="Unassembled WGS sequence"/>
</dbReference>
<feature type="transmembrane region" description="Helical" evidence="1">
    <location>
        <begin position="42"/>
        <end position="64"/>
    </location>
</feature>
<gene>
    <name evidence="2" type="ORF">BDQ94DRAFT_164419</name>
</gene>
<evidence type="ECO:0000313" key="3">
    <source>
        <dbReference type="Proteomes" id="UP000253729"/>
    </source>
</evidence>
<evidence type="ECO:0000313" key="2">
    <source>
        <dbReference type="EMBL" id="RDH26521.1"/>
    </source>
</evidence>
<dbReference type="STRING" id="1341132.A0A3F3PHU0"/>
<reference evidence="2 3" key="1">
    <citation type="submission" date="2018-07" db="EMBL/GenBank/DDBJ databases">
        <title>The genomes of Aspergillus section Nigri reveals drivers in fungal speciation.</title>
        <authorList>
            <consortium name="DOE Joint Genome Institute"/>
            <person name="Vesth T.C."/>
            <person name="Nybo J."/>
            <person name="Theobald S."/>
            <person name="Brandl J."/>
            <person name="Frisvad J.C."/>
            <person name="Nielsen K.F."/>
            <person name="Lyhne E.K."/>
            <person name="Kogle M.E."/>
            <person name="Kuo A."/>
            <person name="Riley R."/>
            <person name="Clum A."/>
            <person name="Nolan M."/>
            <person name="Lipzen A."/>
            <person name="Salamov A."/>
            <person name="Henrissat B."/>
            <person name="Wiebenga A."/>
            <person name="De vries R.P."/>
            <person name="Grigoriev I.V."/>
            <person name="Mortensen U.H."/>
            <person name="Andersen M.R."/>
            <person name="Baker S.E."/>
        </authorList>
    </citation>
    <scope>NUCLEOTIDE SEQUENCE [LARGE SCALE GENOMIC DNA]</scope>
    <source>
        <strain evidence="2 3">CBS 139.54b</strain>
    </source>
</reference>
<dbReference type="GeneID" id="38138362"/>
<dbReference type="EMBL" id="KZ852138">
    <property type="protein sequence ID" value="RDH26521.1"/>
    <property type="molecule type" value="Genomic_DNA"/>
</dbReference>
<protein>
    <submittedName>
        <fullName evidence="2">Uncharacterized protein</fullName>
    </submittedName>
</protein>
<sequence>MITITAANMKKEVLLHKLIVAELALALGHGTFIFLHAPAYGWFLSVTAVGLTISHSLHNVIAWMKIRGFFPPWGTRLYLITLLAAQPYWVVEIYANFAFFNRSQALYTTTRPLEPLFRDPWWIFTTCFLLYIVLRDYALVHLIRISPRFGIMLLFMVIFVVFAVEDMCAIRVENRLGYALA</sequence>
<keyword evidence="1" id="KW-0812">Transmembrane</keyword>
<proteinExistence type="predicted"/>
<feature type="transmembrane region" description="Helical" evidence="1">
    <location>
        <begin position="76"/>
        <end position="100"/>
    </location>
</feature>